<dbReference type="Pfam" id="PF07690">
    <property type="entry name" value="MFS_1"/>
    <property type="match status" value="1"/>
</dbReference>
<feature type="transmembrane region" description="Helical" evidence="6">
    <location>
        <begin position="352"/>
        <end position="382"/>
    </location>
</feature>
<feature type="transmembrane region" description="Helical" evidence="6">
    <location>
        <begin position="45"/>
        <end position="62"/>
    </location>
</feature>
<comment type="subcellular location">
    <subcellularLocation>
        <location evidence="1">Membrane</location>
        <topology evidence="1">Multi-pass membrane protein</topology>
    </subcellularLocation>
</comment>
<evidence type="ECO:0000256" key="3">
    <source>
        <dbReference type="ARBA" id="ARBA00022692"/>
    </source>
</evidence>
<feature type="transmembrane region" description="Helical" evidence="6">
    <location>
        <begin position="12"/>
        <end position="33"/>
    </location>
</feature>
<feature type="transmembrane region" description="Helical" evidence="6">
    <location>
        <begin position="163"/>
        <end position="182"/>
    </location>
</feature>
<dbReference type="Gene3D" id="1.20.1250.20">
    <property type="entry name" value="MFS general substrate transporter like domains"/>
    <property type="match status" value="1"/>
</dbReference>
<dbReference type="SUPFAM" id="SSF103473">
    <property type="entry name" value="MFS general substrate transporter"/>
    <property type="match status" value="1"/>
</dbReference>
<feature type="transmembrane region" description="Helical" evidence="6">
    <location>
        <begin position="74"/>
        <end position="93"/>
    </location>
</feature>
<feature type="transmembrane region" description="Helical" evidence="6">
    <location>
        <begin position="394"/>
        <end position="414"/>
    </location>
</feature>
<feature type="transmembrane region" description="Helical" evidence="6">
    <location>
        <begin position="479"/>
        <end position="497"/>
    </location>
</feature>
<dbReference type="PRINTS" id="PR00173">
    <property type="entry name" value="EDTRNSPORT"/>
</dbReference>
<evidence type="ECO:0000256" key="2">
    <source>
        <dbReference type="ARBA" id="ARBA00022448"/>
    </source>
</evidence>
<dbReference type="PANTHER" id="PTHR42718:SF9">
    <property type="entry name" value="MAJOR FACILITATOR SUPERFAMILY MULTIDRUG TRANSPORTER MFSC"/>
    <property type="match status" value="1"/>
</dbReference>
<keyword evidence="2" id="KW-0813">Transport</keyword>
<feature type="transmembrane region" description="Helical" evidence="6">
    <location>
        <begin position="328"/>
        <end position="346"/>
    </location>
</feature>
<keyword evidence="4 6" id="KW-1133">Transmembrane helix</keyword>
<name>A0ABY8F5B6_9HYPH</name>
<evidence type="ECO:0000256" key="6">
    <source>
        <dbReference type="SAM" id="Phobius"/>
    </source>
</evidence>
<feature type="domain" description="Major facilitator superfamily (MFS) profile" evidence="7">
    <location>
        <begin position="8"/>
        <end position="502"/>
    </location>
</feature>
<proteinExistence type="predicted"/>
<protein>
    <submittedName>
        <fullName evidence="8">MFS transporter</fullName>
    </submittedName>
</protein>
<feature type="transmembrane region" description="Helical" evidence="6">
    <location>
        <begin position="194"/>
        <end position="212"/>
    </location>
</feature>
<dbReference type="CDD" id="cd17321">
    <property type="entry name" value="MFS_MMR_MDR_like"/>
    <property type="match status" value="1"/>
</dbReference>
<feature type="transmembrane region" description="Helical" evidence="6">
    <location>
        <begin position="224"/>
        <end position="243"/>
    </location>
</feature>
<evidence type="ECO:0000256" key="4">
    <source>
        <dbReference type="ARBA" id="ARBA00022989"/>
    </source>
</evidence>
<reference evidence="8 9" key="1">
    <citation type="submission" date="2023-03" db="EMBL/GenBank/DDBJ databases">
        <title>Roseibium porphyridii sp. nov. and Roseibium rhodosorbium sp. nov. isolated from marine algae, Porphyridium cruentum and Rhodosorus marinus, respectively.</title>
        <authorList>
            <person name="Lee M.W."/>
            <person name="Choi B.J."/>
            <person name="Lee J.K."/>
            <person name="Choi D.G."/>
            <person name="Baek J.H."/>
            <person name="Bayburt H."/>
            <person name="Kim J.M."/>
            <person name="Han D.M."/>
            <person name="Kim K.H."/>
            <person name="Jeon C.O."/>
        </authorList>
    </citation>
    <scope>NUCLEOTIDE SEQUENCE [LARGE SCALE GENOMIC DNA]</scope>
    <source>
        <strain evidence="8 9">KMA01</strain>
    </source>
</reference>
<keyword evidence="9" id="KW-1185">Reference proteome</keyword>
<organism evidence="8 9">
    <name type="scientific">Roseibium porphyridii</name>
    <dbReference type="NCBI Taxonomy" id="2866279"/>
    <lineage>
        <taxon>Bacteria</taxon>
        <taxon>Pseudomonadati</taxon>
        <taxon>Pseudomonadota</taxon>
        <taxon>Alphaproteobacteria</taxon>
        <taxon>Hyphomicrobiales</taxon>
        <taxon>Stappiaceae</taxon>
        <taxon>Roseibium</taxon>
    </lineage>
</organism>
<evidence type="ECO:0000256" key="1">
    <source>
        <dbReference type="ARBA" id="ARBA00004141"/>
    </source>
</evidence>
<feature type="transmembrane region" description="Helical" evidence="6">
    <location>
        <begin position="132"/>
        <end position="151"/>
    </location>
</feature>
<evidence type="ECO:0000259" key="7">
    <source>
        <dbReference type="PROSITE" id="PS50850"/>
    </source>
</evidence>
<evidence type="ECO:0000256" key="5">
    <source>
        <dbReference type="ARBA" id="ARBA00023136"/>
    </source>
</evidence>
<dbReference type="PROSITE" id="PS50850">
    <property type="entry name" value="MFS"/>
    <property type="match status" value="1"/>
</dbReference>
<keyword evidence="3 6" id="KW-0812">Transmembrane</keyword>
<feature type="transmembrane region" description="Helical" evidence="6">
    <location>
        <begin position="263"/>
        <end position="283"/>
    </location>
</feature>
<evidence type="ECO:0000313" key="9">
    <source>
        <dbReference type="Proteomes" id="UP001209803"/>
    </source>
</evidence>
<dbReference type="EMBL" id="CP120863">
    <property type="protein sequence ID" value="WFE89055.1"/>
    <property type="molecule type" value="Genomic_DNA"/>
</dbReference>
<keyword evidence="5 6" id="KW-0472">Membrane</keyword>
<dbReference type="Proteomes" id="UP001209803">
    <property type="component" value="Chromosome"/>
</dbReference>
<dbReference type="InterPro" id="IPR011701">
    <property type="entry name" value="MFS"/>
</dbReference>
<feature type="transmembrane region" description="Helical" evidence="6">
    <location>
        <begin position="295"/>
        <end position="316"/>
    </location>
</feature>
<dbReference type="Gene3D" id="1.20.1720.10">
    <property type="entry name" value="Multidrug resistance protein D"/>
    <property type="match status" value="1"/>
</dbReference>
<sequence length="509" mass="53676">MDGKAKRILAAVSIPSFLIGTDFTGAMLLVTPIEQEYSVDITTTQWVLNAYALTLSMGLVAGGRLGDMLGHRRFVLIGLAIFLFASLACILAPNVTALIVARALQGIGSALVWPCILALAATSVEEDERAQAMGILMGTVAGGNVLAPFIAGTLAEFGDWRGFFVFNLVFALIAMVLIARFIEREKEHNTDEAVDLAGMAVLAGGVFCLLFGLDVGADNGWTDWVTLSLFAIACVLFVLFPFIEKAVRDPMIPVSMMRNHQFVRTLALNGLPAIVLFLCLLYLPQYMQKVLGWSIFWSAMGMLPLAVVVASMNLAVGNYYNSVGPRKLMSLGHAFLMAGCVGMLFLQTSWGYLALVPIMVLVGLGGGLVFGPAGTAAVNAVGAKGAGLAGGLSFMFHLGLGAIGIAFATSMMFLSATRVVENALAAATIKLGSQDIHTLAAGTLKDPAVAAIIDRLSSKDAVTVTAAVRDSFAEGLHTAFWFGLVVAAVGVVVSLSVDEKKLKTEPEQT</sequence>
<dbReference type="InterPro" id="IPR036259">
    <property type="entry name" value="MFS_trans_sf"/>
</dbReference>
<dbReference type="PANTHER" id="PTHR42718">
    <property type="entry name" value="MAJOR FACILITATOR SUPERFAMILY MULTIDRUG TRANSPORTER MFSC"/>
    <property type="match status" value="1"/>
</dbReference>
<dbReference type="InterPro" id="IPR020846">
    <property type="entry name" value="MFS_dom"/>
</dbReference>
<dbReference type="RefSeq" id="WP_265680670.1">
    <property type="nucleotide sequence ID" value="NZ_CP120863.1"/>
</dbReference>
<gene>
    <name evidence="8" type="ORF">K1718_23305</name>
</gene>
<evidence type="ECO:0000313" key="8">
    <source>
        <dbReference type="EMBL" id="WFE89055.1"/>
    </source>
</evidence>
<accession>A0ABY8F5B6</accession>
<feature type="transmembrane region" description="Helical" evidence="6">
    <location>
        <begin position="99"/>
        <end position="120"/>
    </location>
</feature>